<evidence type="ECO:0000313" key="1">
    <source>
        <dbReference type="EMBL" id="NIA54336.1"/>
    </source>
</evidence>
<sequence>MQAVDFNYPGGMTVALPPTVATTELVATATGGGAVTFTSNTPDVCSVSGTTLSLLKAGECSVTASQAGGNGYAPASSRQLFVIPKIKSALVFRNPGSQPLDKTPVQLAATSAVGLPTSFASKTPDVCTVSGTTLTKVANGMCTITATAQGDDHYATITVDKNIPIGTATAATLTFLSGYKDADNSKEGVIGRPGNQWWCPEACDRKVSSDGRSYTYSVTWGAAPQPSDWDYNYAPQFFLFAPGLATTDLDANSGWPAGDFRPGAAGLRIDAQAALKFNLAQNTEWFSSANNQFNVELGISHFNSKDGKACHVTLKATVQPTAAAADYSIGLKDKFALGETCGLSGLDVWNELQDYAISEIKFSAVQPNGSSGYKTQFTLTGPIVFQ</sequence>
<gene>
    <name evidence="1" type="ORF">HAV22_11905</name>
</gene>
<keyword evidence="2" id="KW-1185">Reference proteome</keyword>
<accession>A0ABX0PAK4</accession>
<comment type="caution">
    <text evidence="1">The sequence shown here is derived from an EMBL/GenBank/DDBJ whole genome shotgun (WGS) entry which is preliminary data.</text>
</comment>
<dbReference type="EMBL" id="JAAQOM010000006">
    <property type="protein sequence ID" value="NIA54336.1"/>
    <property type="molecule type" value="Genomic_DNA"/>
</dbReference>
<reference evidence="1 2" key="1">
    <citation type="submission" date="2020-03" db="EMBL/GenBank/DDBJ databases">
        <title>Genome sequence of strain Massilia sp. TW-1.</title>
        <authorList>
            <person name="Chaudhary D.K."/>
        </authorList>
    </citation>
    <scope>NUCLEOTIDE SEQUENCE [LARGE SCALE GENOMIC DNA]</scope>
    <source>
        <strain evidence="1 2">TW-1</strain>
    </source>
</reference>
<protein>
    <submittedName>
        <fullName evidence="1">Uncharacterized protein</fullName>
    </submittedName>
</protein>
<dbReference type="Proteomes" id="UP000716322">
    <property type="component" value="Unassembled WGS sequence"/>
</dbReference>
<organism evidence="1 2">
    <name type="scientific">Telluria antibiotica</name>
    <dbReference type="NCBI Taxonomy" id="2717319"/>
    <lineage>
        <taxon>Bacteria</taxon>
        <taxon>Pseudomonadati</taxon>
        <taxon>Pseudomonadota</taxon>
        <taxon>Betaproteobacteria</taxon>
        <taxon>Burkholderiales</taxon>
        <taxon>Oxalobacteraceae</taxon>
        <taxon>Telluria group</taxon>
        <taxon>Telluria</taxon>
    </lineage>
</organism>
<evidence type="ECO:0000313" key="2">
    <source>
        <dbReference type="Proteomes" id="UP000716322"/>
    </source>
</evidence>
<proteinExistence type="predicted"/>
<dbReference type="InterPro" id="IPR008964">
    <property type="entry name" value="Invasin/intimin_cell_adhesion"/>
</dbReference>
<dbReference type="SUPFAM" id="SSF49373">
    <property type="entry name" value="Invasin/intimin cell-adhesion fragments"/>
    <property type="match status" value="1"/>
</dbReference>
<dbReference type="Gene3D" id="2.60.40.1080">
    <property type="match status" value="1"/>
</dbReference>
<name>A0ABX0PAK4_9BURK</name>